<feature type="compositionally biased region" description="Low complexity" evidence="1">
    <location>
        <begin position="80"/>
        <end position="92"/>
    </location>
</feature>
<organism evidence="2 3">
    <name type="scientific">Diabrotica balteata</name>
    <name type="common">Banded cucumber beetle</name>
    <dbReference type="NCBI Taxonomy" id="107213"/>
    <lineage>
        <taxon>Eukaryota</taxon>
        <taxon>Metazoa</taxon>
        <taxon>Ecdysozoa</taxon>
        <taxon>Arthropoda</taxon>
        <taxon>Hexapoda</taxon>
        <taxon>Insecta</taxon>
        <taxon>Pterygota</taxon>
        <taxon>Neoptera</taxon>
        <taxon>Endopterygota</taxon>
        <taxon>Coleoptera</taxon>
        <taxon>Polyphaga</taxon>
        <taxon>Cucujiformia</taxon>
        <taxon>Chrysomeloidea</taxon>
        <taxon>Chrysomelidae</taxon>
        <taxon>Galerucinae</taxon>
        <taxon>Diabroticina</taxon>
        <taxon>Diabroticites</taxon>
        <taxon>Diabrotica</taxon>
    </lineage>
</organism>
<dbReference type="EMBL" id="OU898277">
    <property type="protein sequence ID" value="CAG9829344.1"/>
    <property type="molecule type" value="Genomic_DNA"/>
</dbReference>
<feature type="region of interest" description="Disordered" evidence="1">
    <location>
        <begin position="1"/>
        <end position="117"/>
    </location>
</feature>
<evidence type="ECO:0000256" key="1">
    <source>
        <dbReference type="SAM" id="MobiDB-lite"/>
    </source>
</evidence>
<reference evidence="2" key="1">
    <citation type="submission" date="2022-01" db="EMBL/GenBank/DDBJ databases">
        <authorList>
            <person name="King R."/>
        </authorList>
    </citation>
    <scope>NUCLEOTIDE SEQUENCE</scope>
</reference>
<dbReference type="OrthoDB" id="6775764at2759"/>
<dbReference type="Proteomes" id="UP001153709">
    <property type="component" value="Chromosome 2"/>
</dbReference>
<protein>
    <submittedName>
        <fullName evidence="2">Uncharacterized protein</fullName>
    </submittedName>
</protein>
<proteinExistence type="predicted"/>
<sequence>MSRRCKWPSAKRPPDVYAIPNARAREGIPHEPLPDPAETNRNGARALPDGTTDQNLVPKQANEVKEGNPSHQRAQRTRKAGAGAKSSGSRRPSGGGAELVAARGNFYGGATRPAGLR</sequence>
<gene>
    <name evidence="2" type="ORF">DIABBA_LOCUS3169</name>
</gene>
<name>A0A9N9SS51_DIABA</name>
<keyword evidence="3" id="KW-1185">Reference proteome</keyword>
<accession>A0A9N9SS51</accession>
<evidence type="ECO:0000313" key="2">
    <source>
        <dbReference type="EMBL" id="CAG9829344.1"/>
    </source>
</evidence>
<dbReference type="AlphaFoldDB" id="A0A9N9SS51"/>
<feature type="compositionally biased region" description="Basic and acidic residues" evidence="1">
    <location>
        <begin position="23"/>
        <end position="33"/>
    </location>
</feature>
<evidence type="ECO:0000313" key="3">
    <source>
        <dbReference type="Proteomes" id="UP001153709"/>
    </source>
</evidence>